<evidence type="ECO:0000313" key="3">
    <source>
        <dbReference type="Proteomes" id="UP000192610"/>
    </source>
</evidence>
<accession>A0A1V9E2F9</accession>
<sequence length="212" mass="22483">MTRIIIIAFAFLITLVASCSKKDDTFKTYLALDSRFIILNGPADTTKMIIYSDKSWTVESIDDTPWLTVQTGSGSGVAYAVVAVTDNSANLPRIGRLLVKAGDKTDTIRLGQRGIVPKISITATAVSGGATGGAIQTPISTNLPLELMTVNYNYDANGTDWISGLQIDNSNLSFNVAGNSTAAARSATILLSYLDAVGTTTKDSIKVNQPKQ</sequence>
<name>A0A1V9E2F9_9BACT</name>
<feature type="domain" description="BACON" evidence="1">
    <location>
        <begin position="59"/>
        <end position="112"/>
    </location>
</feature>
<comment type="caution">
    <text evidence="2">The sequence shown here is derived from an EMBL/GenBank/DDBJ whole genome shotgun (WGS) entry which is preliminary data.</text>
</comment>
<dbReference type="InterPro" id="IPR013783">
    <property type="entry name" value="Ig-like_fold"/>
</dbReference>
<organism evidence="2 3">
    <name type="scientific">Niastella yeongjuensis</name>
    <dbReference type="NCBI Taxonomy" id="354355"/>
    <lineage>
        <taxon>Bacteria</taxon>
        <taxon>Pseudomonadati</taxon>
        <taxon>Bacteroidota</taxon>
        <taxon>Chitinophagia</taxon>
        <taxon>Chitinophagales</taxon>
        <taxon>Chitinophagaceae</taxon>
        <taxon>Niastella</taxon>
    </lineage>
</organism>
<dbReference type="EMBL" id="LVXG01000078">
    <property type="protein sequence ID" value="OQP40105.1"/>
    <property type="molecule type" value="Genomic_DNA"/>
</dbReference>
<dbReference type="InterPro" id="IPR024361">
    <property type="entry name" value="BACON"/>
</dbReference>
<dbReference type="STRING" id="354355.SAMN05660816_02317"/>
<evidence type="ECO:0000259" key="1">
    <source>
        <dbReference type="Pfam" id="PF13004"/>
    </source>
</evidence>
<dbReference type="OrthoDB" id="723980at2"/>
<evidence type="ECO:0000313" key="2">
    <source>
        <dbReference type="EMBL" id="OQP40105.1"/>
    </source>
</evidence>
<gene>
    <name evidence="2" type="ORF">A4H97_17860</name>
</gene>
<dbReference type="AlphaFoldDB" id="A0A1V9E2F9"/>
<feature type="domain" description="BACON" evidence="1">
    <location>
        <begin position="154"/>
        <end position="209"/>
    </location>
</feature>
<protein>
    <recommendedName>
        <fullName evidence="1">BACON domain-containing protein</fullName>
    </recommendedName>
</protein>
<dbReference type="CDD" id="cd14948">
    <property type="entry name" value="BACON"/>
    <property type="match status" value="1"/>
</dbReference>
<dbReference type="Gene3D" id="2.60.40.10">
    <property type="entry name" value="Immunoglobulins"/>
    <property type="match status" value="2"/>
</dbReference>
<keyword evidence="3" id="KW-1185">Reference proteome</keyword>
<dbReference type="RefSeq" id="WP_081204606.1">
    <property type="nucleotide sequence ID" value="NZ_FOCZ01000003.1"/>
</dbReference>
<dbReference type="PROSITE" id="PS51257">
    <property type="entry name" value="PROKAR_LIPOPROTEIN"/>
    <property type="match status" value="1"/>
</dbReference>
<proteinExistence type="predicted"/>
<dbReference type="Pfam" id="PF13004">
    <property type="entry name" value="BACON"/>
    <property type="match status" value="2"/>
</dbReference>
<reference evidence="3" key="1">
    <citation type="submission" date="2016-04" db="EMBL/GenBank/DDBJ databases">
        <authorList>
            <person name="Chen L."/>
            <person name="Zhuang W."/>
            <person name="Wang G."/>
        </authorList>
    </citation>
    <scope>NUCLEOTIDE SEQUENCE [LARGE SCALE GENOMIC DNA]</scope>
    <source>
        <strain evidence="3">17621</strain>
    </source>
</reference>
<dbReference type="Proteomes" id="UP000192610">
    <property type="component" value="Unassembled WGS sequence"/>
</dbReference>